<dbReference type="InterPro" id="IPR027417">
    <property type="entry name" value="P-loop_NTPase"/>
</dbReference>
<dbReference type="GO" id="GO:0005524">
    <property type="term" value="F:ATP binding"/>
    <property type="evidence" value="ECO:0007669"/>
    <property type="project" value="UniProtKB-KW"/>
</dbReference>
<dbReference type="AlphaFoldDB" id="A0A0L6W5X4"/>
<keyword evidence="1" id="KW-0813">Transport</keyword>
<dbReference type="SUPFAM" id="SSF52540">
    <property type="entry name" value="P-loop containing nucleoside triphosphate hydrolases"/>
    <property type="match status" value="1"/>
</dbReference>
<dbReference type="SMART" id="SM00382">
    <property type="entry name" value="AAA"/>
    <property type="match status" value="1"/>
</dbReference>
<evidence type="ECO:0000256" key="2">
    <source>
        <dbReference type="ARBA" id="ARBA00022741"/>
    </source>
</evidence>
<dbReference type="Proteomes" id="UP000037175">
    <property type="component" value="Unassembled WGS sequence"/>
</dbReference>
<dbReference type="GO" id="GO:0005886">
    <property type="term" value="C:plasma membrane"/>
    <property type="evidence" value="ECO:0007669"/>
    <property type="project" value="TreeGrafter"/>
</dbReference>
<dbReference type="PROSITE" id="PS50893">
    <property type="entry name" value="ABC_TRANSPORTER_2"/>
    <property type="match status" value="1"/>
</dbReference>
<name>A0A0L6W5X4_9FIRM</name>
<keyword evidence="3" id="KW-0067">ATP-binding</keyword>
<evidence type="ECO:0000313" key="5">
    <source>
        <dbReference type="EMBL" id="KNZ70499.1"/>
    </source>
</evidence>
<dbReference type="CDD" id="cd03255">
    <property type="entry name" value="ABC_MJ0796_LolCDE_FtsE"/>
    <property type="match status" value="1"/>
</dbReference>
<accession>A0A0L6W5X4</accession>
<proteinExistence type="predicted"/>
<dbReference type="InterPro" id="IPR017911">
    <property type="entry name" value="MacB-like_ATP-bd"/>
</dbReference>
<protein>
    <submittedName>
        <fullName evidence="5">ABC transporter</fullName>
    </submittedName>
</protein>
<keyword evidence="2" id="KW-0547">Nucleotide-binding</keyword>
<dbReference type="Pfam" id="PF00005">
    <property type="entry name" value="ABC_tran"/>
    <property type="match status" value="1"/>
</dbReference>
<dbReference type="InterPro" id="IPR003439">
    <property type="entry name" value="ABC_transporter-like_ATP-bd"/>
</dbReference>
<evidence type="ECO:0000256" key="1">
    <source>
        <dbReference type="ARBA" id="ARBA00022448"/>
    </source>
</evidence>
<reference evidence="6" key="1">
    <citation type="submission" date="2015-07" db="EMBL/GenBank/DDBJ databases">
        <title>Complete Genome of Thermincola ferriacetica strain Z-0001T.</title>
        <authorList>
            <person name="Lusk B."/>
            <person name="Badalamenti J.P."/>
            <person name="Parameswaran P."/>
            <person name="Bond D.R."/>
            <person name="Torres C.I."/>
        </authorList>
    </citation>
    <scope>NUCLEOTIDE SEQUENCE [LARGE SCALE GENOMIC DNA]</scope>
    <source>
        <strain evidence="6">Z-0001</strain>
    </source>
</reference>
<evidence type="ECO:0000256" key="3">
    <source>
        <dbReference type="ARBA" id="ARBA00022840"/>
    </source>
</evidence>
<organism evidence="5 6">
    <name type="scientific">Thermincola ferriacetica</name>
    <dbReference type="NCBI Taxonomy" id="281456"/>
    <lineage>
        <taxon>Bacteria</taxon>
        <taxon>Bacillati</taxon>
        <taxon>Bacillota</taxon>
        <taxon>Clostridia</taxon>
        <taxon>Eubacteriales</taxon>
        <taxon>Thermincolaceae</taxon>
        <taxon>Thermincola</taxon>
    </lineage>
</organism>
<dbReference type="GO" id="GO:0016887">
    <property type="term" value="F:ATP hydrolysis activity"/>
    <property type="evidence" value="ECO:0007669"/>
    <property type="project" value="InterPro"/>
</dbReference>
<feature type="domain" description="ABC transporter" evidence="4">
    <location>
        <begin position="4"/>
        <end position="232"/>
    </location>
</feature>
<dbReference type="FunFam" id="3.40.50.300:FF:000032">
    <property type="entry name" value="Export ABC transporter ATP-binding protein"/>
    <property type="match status" value="1"/>
</dbReference>
<gene>
    <name evidence="5" type="ORF">Tfer_0681</name>
</gene>
<evidence type="ECO:0000313" key="6">
    <source>
        <dbReference type="Proteomes" id="UP000037175"/>
    </source>
</evidence>
<evidence type="ECO:0000259" key="4">
    <source>
        <dbReference type="PROSITE" id="PS50893"/>
    </source>
</evidence>
<dbReference type="Gene3D" id="3.40.50.300">
    <property type="entry name" value="P-loop containing nucleotide triphosphate hydrolases"/>
    <property type="match status" value="1"/>
</dbReference>
<dbReference type="PANTHER" id="PTHR24220:SF86">
    <property type="entry name" value="ABC TRANSPORTER ABCH.1"/>
    <property type="match status" value="1"/>
</dbReference>
<dbReference type="InterPro" id="IPR003593">
    <property type="entry name" value="AAA+_ATPase"/>
</dbReference>
<dbReference type="RefSeq" id="WP_052216877.1">
    <property type="nucleotide sequence ID" value="NZ_LGTE01000003.1"/>
</dbReference>
<keyword evidence="6" id="KW-1185">Reference proteome</keyword>
<dbReference type="GO" id="GO:0098796">
    <property type="term" value="C:membrane protein complex"/>
    <property type="evidence" value="ECO:0007669"/>
    <property type="project" value="UniProtKB-ARBA"/>
</dbReference>
<comment type="caution">
    <text evidence="5">The sequence shown here is derived from an EMBL/GenBank/DDBJ whole genome shotgun (WGS) entry which is preliminary data.</text>
</comment>
<dbReference type="PANTHER" id="PTHR24220">
    <property type="entry name" value="IMPORT ATP-BINDING PROTEIN"/>
    <property type="match status" value="1"/>
</dbReference>
<dbReference type="EMBL" id="LGTE01000003">
    <property type="protein sequence ID" value="KNZ70499.1"/>
    <property type="molecule type" value="Genomic_DNA"/>
</dbReference>
<sequence>MSLIRVNNVKKVYNGGEGEVVALGGITFEVQEGEFIALMGPSGSGKSTLLTILGAMNPPTSGQVIIDDIDVYSLPNEKRADFRSEYLGFVFQQFQLIPYLTALENVMLPLAITGKSNREQVTMAERVLEKVGLGSKKNRLPNQLSGGEQERVAIARAIVNEPPILFADEPTGALDTKTGEEIMELFKLLNRDGQTIIMVTHNPEFLSHVKRAIFIRDGVLDETKHPGKKMAV</sequence>
<dbReference type="PATRIC" id="fig|281456.6.peg.722"/>
<dbReference type="InterPro" id="IPR015854">
    <property type="entry name" value="ABC_transpr_LolD-like"/>
</dbReference>
<dbReference type="GO" id="GO:0022857">
    <property type="term" value="F:transmembrane transporter activity"/>
    <property type="evidence" value="ECO:0007669"/>
    <property type="project" value="TreeGrafter"/>
</dbReference>